<evidence type="ECO:0000313" key="14">
    <source>
        <dbReference type="Proteomes" id="UP000516437"/>
    </source>
</evidence>
<dbReference type="PANTHER" id="PTHR24326:SF591">
    <property type="entry name" value="HOMEOBOX-LEUCINE ZIPPER PROTEIN ATHB-51-RELATED"/>
    <property type="match status" value="1"/>
</dbReference>
<dbReference type="GO" id="GO:0005634">
    <property type="term" value="C:nucleus"/>
    <property type="evidence" value="ECO:0007669"/>
    <property type="project" value="UniProtKB-SubCell"/>
</dbReference>
<dbReference type="InterPro" id="IPR045224">
    <property type="entry name" value="HDZip_class_I_plant"/>
</dbReference>
<feature type="DNA-binding region" description="Homeobox" evidence="8">
    <location>
        <begin position="60"/>
        <end position="119"/>
    </location>
</feature>
<dbReference type="SUPFAM" id="SSF46689">
    <property type="entry name" value="Homeodomain-like"/>
    <property type="match status" value="1"/>
</dbReference>
<sequence>MDWNGSLRPFVSRPESSLSFLYNYNSYDPFPGMEVKHPGMVDSAHGLVSTMDKNNNYGSCQEKKKRLTSDQLDSLERSFQEEGKLDPDRKMKLSKELGLQPRQIAVWFQNRRARWKAKHLENLYEALKQDYDDISREKQKLQEEVMKLKAILREQVARKQLSTGYTDISGEETVESTSVAINGSNKPRGASHHQIADCNYLFNVEEYNPVSPPYWGGLPSYPS</sequence>
<dbReference type="EMBL" id="RXIC02000020">
    <property type="protein sequence ID" value="KAB1221230.1"/>
    <property type="molecule type" value="Genomic_DNA"/>
</dbReference>
<name>A0A6A1WEG7_9ROSI</name>
<keyword evidence="11" id="KW-0175">Coiled coil</keyword>
<dbReference type="PANTHER" id="PTHR24326">
    <property type="entry name" value="HOMEOBOX-LEUCINE ZIPPER PROTEIN"/>
    <property type="match status" value="1"/>
</dbReference>
<keyword evidence="5 10" id="KW-0804">Transcription</keyword>
<dbReference type="InterPro" id="IPR017970">
    <property type="entry name" value="Homeobox_CS"/>
</dbReference>
<keyword evidence="14" id="KW-1185">Reference proteome</keyword>
<evidence type="ECO:0000256" key="5">
    <source>
        <dbReference type="ARBA" id="ARBA00023163"/>
    </source>
</evidence>
<comment type="caution">
    <text evidence="13">The sequence shown here is derived from an EMBL/GenBank/DDBJ whole genome shotgun (WGS) entry which is preliminary data.</text>
</comment>
<dbReference type="GO" id="GO:0000981">
    <property type="term" value="F:DNA-binding transcription factor activity, RNA polymerase II-specific"/>
    <property type="evidence" value="ECO:0007669"/>
    <property type="project" value="UniProtKB-UniRule"/>
</dbReference>
<dbReference type="Pfam" id="PF02183">
    <property type="entry name" value="HALZ"/>
    <property type="match status" value="1"/>
</dbReference>
<comment type="subcellular location">
    <subcellularLocation>
        <location evidence="1 8 9">Nucleus</location>
    </subcellularLocation>
</comment>
<feature type="coiled-coil region" evidence="11">
    <location>
        <begin position="110"/>
        <end position="158"/>
    </location>
</feature>
<evidence type="ECO:0000256" key="8">
    <source>
        <dbReference type="PROSITE-ProRule" id="PRU00108"/>
    </source>
</evidence>
<comment type="function">
    <text evidence="10">Transcription factor.</text>
</comment>
<dbReference type="CDD" id="cd00086">
    <property type="entry name" value="homeodomain"/>
    <property type="match status" value="1"/>
</dbReference>
<evidence type="ECO:0000256" key="1">
    <source>
        <dbReference type="ARBA" id="ARBA00004123"/>
    </source>
</evidence>
<keyword evidence="2 10" id="KW-0805">Transcription regulation</keyword>
<dbReference type="Pfam" id="PF00046">
    <property type="entry name" value="Homeodomain"/>
    <property type="match status" value="1"/>
</dbReference>
<gene>
    <name evidence="13" type="ORF">CJ030_MR2G020372</name>
</gene>
<evidence type="ECO:0000256" key="4">
    <source>
        <dbReference type="ARBA" id="ARBA00023155"/>
    </source>
</evidence>
<dbReference type="Gene3D" id="1.10.10.60">
    <property type="entry name" value="Homeodomain-like"/>
    <property type="match status" value="1"/>
</dbReference>
<keyword evidence="3 8" id="KW-0238">DNA-binding</keyword>
<evidence type="ECO:0000313" key="13">
    <source>
        <dbReference type="EMBL" id="KAB1221230.1"/>
    </source>
</evidence>
<comment type="similarity">
    <text evidence="7 10">Belongs to the HD-ZIP homeobox family. Class I subfamily.</text>
</comment>
<evidence type="ECO:0000256" key="7">
    <source>
        <dbReference type="ARBA" id="ARBA00025748"/>
    </source>
</evidence>
<organism evidence="13 14">
    <name type="scientific">Morella rubra</name>
    <name type="common">Chinese bayberry</name>
    <dbReference type="NCBI Taxonomy" id="262757"/>
    <lineage>
        <taxon>Eukaryota</taxon>
        <taxon>Viridiplantae</taxon>
        <taxon>Streptophyta</taxon>
        <taxon>Embryophyta</taxon>
        <taxon>Tracheophyta</taxon>
        <taxon>Spermatophyta</taxon>
        <taxon>Magnoliopsida</taxon>
        <taxon>eudicotyledons</taxon>
        <taxon>Gunneridae</taxon>
        <taxon>Pentapetalae</taxon>
        <taxon>rosids</taxon>
        <taxon>fabids</taxon>
        <taxon>Fagales</taxon>
        <taxon>Myricaceae</taxon>
        <taxon>Morella</taxon>
    </lineage>
</organism>
<dbReference type="OrthoDB" id="6159439at2759"/>
<accession>A0A6A1WEG7</accession>
<dbReference type="InterPro" id="IPR000047">
    <property type="entry name" value="HTH_motif"/>
</dbReference>
<dbReference type="GO" id="GO:0043565">
    <property type="term" value="F:sequence-specific DNA binding"/>
    <property type="evidence" value="ECO:0007669"/>
    <property type="project" value="InterPro"/>
</dbReference>
<dbReference type="PRINTS" id="PR00031">
    <property type="entry name" value="HTHREPRESSR"/>
</dbReference>
<keyword evidence="6 8" id="KW-0539">Nucleus</keyword>
<dbReference type="GO" id="GO:0045893">
    <property type="term" value="P:positive regulation of DNA-templated transcription"/>
    <property type="evidence" value="ECO:0007669"/>
    <property type="project" value="TreeGrafter"/>
</dbReference>
<dbReference type="InterPro" id="IPR003106">
    <property type="entry name" value="Leu_zip_homeo"/>
</dbReference>
<reference evidence="13 14" key="1">
    <citation type="journal article" date="2019" name="Plant Biotechnol. J.">
        <title>The red bayberry genome and genetic basis of sex determination.</title>
        <authorList>
            <person name="Jia H.M."/>
            <person name="Jia H.J."/>
            <person name="Cai Q.L."/>
            <person name="Wang Y."/>
            <person name="Zhao H.B."/>
            <person name="Yang W.F."/>
            <person name="Wang G.Y."/>
            <person name="Li Y.H."/>
            <person name="Zhan D.L."/>
            <person name="Shen Y.T."/>
            <person name="Niu Q.F."/>
            <person name="Chang L."/>
            <person name="Qiu J."/>
            <person name="Zhao L."/>
            <person name="Xie H.B."/>
            <person name="Fu W.Y."/>
            <person name="Jin J."/>
            <person name="Li X.W."/>
            <person name="Jiao Y."/>
            <person name="Zhou C.C."/>
            <person name="Tu T."/>
            <person name="Chai C.Y."/>
            <person name="Gao J.L."/>
            <person name="Fan L.J."/>
            <person name="van de Weg E."/>
            <person name="Wang J.Y."/>
            <person name="Gao Z.S."/>
        </authorList>
    </citation>
    <scope>NUCLEOTIDE SEQUENCE [LARGE SCALE GENOMIC DNA]</scope>
    <source>
        <tissue evidence="13">Leaves</tissue>
    </source>
</reference>
<evidence type="ECO:0000256" key="2">
    <source>
        <dbReference type="ARBA" id="ARBA00023015"/>
    </source>
</evidence>
<evidence type="ECO:0000256" key="3">
    <source>
        <dbReference type="ARBA" id="ARBA00023125"/>
    </source>
</evidence>
<evidence type="ECO:0000256" key="11">
    <source>
        <dbReference type="SAM" id="Coils"/>
    </source>
</evidence>
<evidence type="ECO:0000256" key="10">
    <source>
        <dbReference type="RuleBase" id="RU369038"/>
    </source>
</evidence>
<feature type="domain" description="Homeobox" evidence="12">
    <location>
        <begin position="58"/>
        <end position="118"/>
    </location>
</feature>
<dbReference type="Proteomes" id="UP000516437">
    <property type="component" value="Chromosome 2"/>
</dbReference>
<dbReference type="InterPro" id="IPR001356">
    <property type="entry name" value="HD"/>
</dbReference>
<evidence type="ECO:0000256" key="6">
    <source>
        <dbReference type="ARBA" id="ARBA00023242"/>
    </source>
</evidence>
<protein>
    <recommendedName>
        <fullName evidence="10">Homeobox-leucine zipper protein</fullName>
    </recommendedName>
    <alternativeName>
        <fullName evidence="10">HD-ZIP protein</fullName>
    </alternativeName>
    <alternativeName>
        <fullName evidence="10">Homeodomain transcription factor</fullName>
    </alternativeName>
</protein>
<dbReference type="FunFam" id="1.10.10.60:FF:000385">
    <property type="entry name" value="Putative homeobox-leucine zipper protein ATHB-51"/>
    <property type="match status" value="1"/>
</dbReference>
<dbReference type="PROSITE" id="PS50071">
    <property type="entry name" value="HOMEOBOX_2"/>
    <property type="match status" value="1"/>
</dbReference>
<evidence type="ECO:0000256" key="9">
    <source>
        <dbReference type="RuleBase" id="RU000682"/>
    </source>
</evidence>
<dbReference type="SMART" id="SM00389">
    <property type="entry name" value="HOX"/>
    <property type="match status" value="1"/>
</dbReference>
<dbReference type="PROSITE" id="PS00027">
    <property type="entry name" value="HOMEOBOX_1"/>
    <property type="match status" value="1"/>
</dbReference>
<evidence type="ECO:0000259" key="12">
    <source>
        <dbReference type="PROSITE" id="PS50071"/>
    </source>
</evidence>
<keyword evidence="4 8" id="KW-0371">Homeobox</keyword>
<proteinExistence type="inferred from homology"/>
<dbReference type="InterPro" id="IPR009057">
    <property type="entry name" value="Homeodomain-like_sf"/>
</dbReference>
<dbReference type="AlphaFoldDB" id="A0A6A1WEG7"/>